<gene>
    <name evidence="4" type="ORF">R2Q92_00240</name>
</gene>
<keyword evidence="1 2" id="KW-0238">DNA-binding</keyword>
<dbReference type="PROSITE" id="PS50977">
    <property type="entry name" value="HTH_TETR_2"/>
    <property type="match status" value="1"/>
</dbReference>
<feature type="domain" description="HTH tetR-type" evidence="3">
    <location>
        <begin position="10"/>
        <end position="70"/>
    </location>
</feature>
<comment type="caution">
    <text evidence="4">The sequence shown here is derived from an EMBL/GenBank/DDBJ whole genome shotgun (WGS) entry which is preliminary data.</text>
</comment>
<dbReference type="InterPro" id="IPR036271">
    <property type="entry name" value="Tet_transcr_reg_TetR-rel_C_sf"/>
</dbReference>
<reference evidence="4 5" key="1">
    <citation type="submission" date="2023-10" db="EMBL/GenBank/DDBJ databases">
        <title>Microbacterium xanthum sp. nov., isolated from seaweed.</title>
        <authorList>
            <person name="Lee S.D."/>
        </authorList>
    </citation>
    <scope>NUCLEOTIDE SEQUENCE [LARGE SCALE GENOMIC DNA]</scope>
    <source>
        <strain evidence="4 5">KCTC 19124</strain>
    </source>
</reference>
<evidence type="ECO:0000259" key="3">
    <source>
        <dbReference type="PROSITE" id="PS50977"/>
    </source>
</evidence>
<organism evidence="4 5">
    <name type="scientific">Microbacterium aquimaris</name>
    <dbReference type="NCBI Taxonomy" id="459816"/>
    <lineage>
        <taxon>Bacteria</taxon>
        <taxon>Bacillati</taxon>
        <taxon>Actinomycetota</taxon>
        <taxon>Actinomycetes</taxon>
        <taxon>Micrococcales</taxon>
        <taxon>Microbacteriaceae</taxon>
        <taxon>Microbacterium</taxon>
    </lineage>
</organism>
<dbReference type="InterPro" id="IPR001647">
    <property type="entry name" value="HTH_TetR"/>
</dbReference>
<proteinExistence type="predicted"/>
<keyword evidence="5" id="KW-1185">Reference proteome</keyword>
<sequence>MPETTPPRRGTARERLLAAAAELFYGDGINTTGVEALAAKAGVTKATLYNNFRSKDELVVAYLRDKLEATRVSLAARDDPGAPAVDRVAVIFGALATDIEEGRFDGCPFAKAAVEVPTNGAAMAVVREHHDVVVGHLTGITADAEAAETIAMIYDGAIIAAKATGTAGPVVRAGEAAARLVPA</sequence>
<evidence type="ECO:0000313" key="5">
    <source>
        <dbReference type="Proteomes" id="UP001291912"/>
    </source>
</evidence>
<dbReference type="Pfam" id="PF00440">
    <property type="entry name" value="TetR_N"/>
    <property type="match status" value="1"/>
</dbReference>
<evidence type="ECO:0000256" key="2">
    <source>
        <dbReference type="PROSITE-ProRule" id="PRU00335"/>
    </source>
</evidence>
<dbReference type="EMBL" id="JAWJYN010000001">
    <property type="protein sequence ID" value="MDZ8160248.1"/>
    <property type="molecule type" value="Genomic_DNA"/>
</dbReference>
<name>A0ABU5N2E1_9MICO</name>
<dbReference type="PANTHER" id="PTHR30055">
    <property type="entry name" value="HTH-TYPE TRANSCRIPTIONAL REGULATOR RUTR"/>
    <property type="match status" value="1"/>
</dbReference>
<evidence type="ECO:0000256" key="1">
    <source>
        <dbReference type="ARBA" id="ARBA00023125"/>
    </source>
</evidence>
<dbReference type="RefSeq" id="WP_194422997.1">
    <property type="nucleotide sequence ID" value="NZ_BAAAPT010000001.1"/>
</dbReference>
<dbReference type="InterPro" id="IPR050109">
    <property type="entry name" value="HTH-type_TetR-like_transc_reg"/>
</dbReference>
<dbReference type="PANTHER" id="PTHR30055:SF200">
    <property type="entry name" value="HTH-TYPE TRANSCRIPTIONAL REPRESSOR BDCR"/>
    <property type="match status" value="1"/>
</dbReference>
<dbReference type="PRINTS" id="PR00455">
    <property type="entry name" value="HTHTETR"/>
</dbReference>
<dbReference type="Gene3D" id="1.10.357.10">
    <property type="entry name" value="Tetracycline Repressor, domain 2"/>
    <property type="match status" value="1"/>
</dbReference>
<dbReference type="SUPFAM" id="SSF48498">
    <property type="entry name" value="Tetracyclin repressor-like, C-terminal domain"/>
    <property type="match status" value="1"/>
</dbReference>
<accession>A0ABU5N2E1</accession>
<feature type="DNA-binding region" description="H-T-H motif" evidence="2">
    <location>
        <begin position="33"/>
        <end position="52"/>
    </location>
</feature>
<dbReference type="SUPFAM" id="SSF46689">
    <property type="entry name" value="Homeodomain-like"/>
    <property type="match status" value="1"/>
</dbReference>
<evidence type="ECO:0000313" key="4">
    <source>
        <dbReference type="EMBL" id="MDZ8160248.1"/>
    </source>
</evidence>
<dbReference type="Proteomes" id="UP001291912">
    <property type="component" value="Unassembled WGS sequence"/>
</dbReference>
<protein>
    <submittedName>
        <fullName evidence="4">TetR/AcrR family transcriptional regulator</fullName>
    </submittedName>
</protein>
<dbReference type="InterPro" id="IPR009057">
    <property type="entry name" value="Homeodomain-like_sf"/>
</dbReference>